<reference evidence="1 2" key="1">
    <citation type="submission" date="2022-12" db="EMBL/GenBank/DDBJ databases">
        <title>Chromosome-scale assembly of the Ensete ventricosum genome.</title>
        <authorList>
            <person name="Dussert Y."/>
            <person name="Stocks J."/>
            <person name="Wendawek A."/>
            <person name="Woldeyes F."/>
            <person name="Nichols R.A."/>
            <person name="Borrell J.S."/>
        </authorList>
    </citation>
    <scope>NUCLEOTIDE SEQUENCE [LARGE SCALE GENOMIC DNA]</scope>
    <source>
        <strain evidence="2">cv. Maze</strain>
        <tissue evidence="1">Seeds</tissue>
    </source>
</reference>
<dbReference type="Proteomes" id="UP001222027">
    <property type="component" value="Unassembled WGS sequence"/>
</dbReference>
<keyword evidence="2" id="KW-1185">Reference proteome</keyword>
<accession>A0AAV8PCE1</accession>
<comment type="caution">
    <text evidence="1">The sequence shown here is derived from an EMBL/GenBank/DDBJ whole genome shotgun (WGS) entry which is preliminary data.</text>
</comment>
<protein>
    <submittedName>
        <fullName evidence="1">Uncharacterized protein</fullName>
    </submittedName>
</protein>
<evidence type="ECO:0000313" key="2">
    <source>
        <dbReference type="Proteomes" id="UP001222027"/>
    </source>
</evidence>
<organism evidence="1 2">
    <name type="scientific">Ensete ventricosum</name>
    <name type="common">Abyssinian banana</name>
    <name type="synonym">Musa ensete</name>
    <dbReference type="NCBI Taxonomy" id="4639"/>
    <lineage>
        <taxon>Eukaryota</taxon>
        <taxon>Viridiplantae</taxon>
        <taxon>Streptophyta</taxon>
        <taxon>Embryophyta</taxon>
        <taxon>Tracheophyta</taxon>
        <taxon>Spermatophyta</taxon>
        <taxon>Magnoliopsida</taxon>
        <taxon>Liliopsida</taxon>
        <taxon>Zingiberales</taxon>
        <taxon>Musaceae</taxon>
        <taxon>Ensete</taxon>
    </lineage>
</organism>
<proteinExistence type="predicted"/>
<dbReference type="EMBL" id="JAQQAF010000006">
    <property type="protein sequence ID" value="KAJ8479315.1"/>
    <property type="molecule type" value="Genomic_DNA"/>
</dbReference>
<evidence type="ECO:0000313" key="1">
    <source>
        <dbReference type="EMBL" id="KAJ8479315.1"/>
    </source>
</evidence>
<gene>
    <name evidence="1" type="ORF">OPV22_023042</name>
</gene>
<sequence length="187" mass="20579">MDARWLLRLLFTSVKRLWLESWPNDAVLSLLLTPFFPQGTLLALPYLSSLKYRVEKKKRVGEAGEIYYINRETTEKPRTAAALSSAYSSSYYCDGDGTSDEYSCSRVGSEDNDYEEEEDGSYTADSSTLSCTFPHPRSPPPTRNPVAKFSSPLAARPASSTSWSPKGVDACPKCGGGCLHLGLNNCI</sequence>
<name>A0AAV8PCE1_ENSVE</name>
<dbReference type="AlphaFoldDB" id="A0AAV8PCE1"/>